<sequence>MMMRLKISTKVIRFFINPISLKPLNPNSSICNTNHSFFTHRRYFSVISNQTQLVSQLIDVIKTTNGSNLNSINTKLSKPSICEIFRVLSCEKVLALHFFHWIRDNNPDLYRNSDVCSLMIDNCGWLNDYDTMKHLLTRFKHEQICLNDKAFGFLPVLDSSRAQALESVSLVVRVLGEIGGSVGSTGVYALISMLCATDCFELANYVIEITEKRVSYYAVLVRENCRRRRTEEAYGLIKKMRAVGCEPDTKMYNYILGCLCKMDKISEALSLVEEMKETGVDPDEITFEILISHACRLGRMDVVSESFDRLIDSGHVPRLLTYAAIVKGYFNAGRYEDAYAYVCDMEAKRMPQANKMFSLLARLHRTNGNVDGAAKILDEMMEKGLKPDYSNYARTVYSLRLFRSYDVAHNLQKKFSKFRV</sequence>
<dbReference type="InterPro" id="IPR011990">
    <property type="entry name" value="TPR-like_helical_dom_sf"/>
</dbReference>
<dbReference type="InterPro" id="IPR002885">
    <property type="entry name" value="PPR_rpt"/>
</dbReference>
<reference evidence="4" key="3">
    <citation type="submission" date="2020-06" db="EMBL/GenBank/DDBJ databases">
        <title>Helianthus annuus Genome sequencing and assembly Release 2.</title>
        <authorList>
            <person name="Gouzy J."/>
            <person name="Langlade N."/>
            <person name="Munos S."/>
        </authorList>
    </citation>
    <scope>NUCLEOTIDE SEQUENCE</scope>
    <source>
        <tissue evidence="4">Leaves</tissue>
    </source>
</reference>
<organism evidence="5 6">
    <name type="scientific">Helianthus annuus</name>
    <name type="common">Common sunflower</name>
    <dbReference type="NCBI Taxonomy" id="4232"/>
    <lineage>
        <taxon>Eukaryota</taxon>
        <taxon>Viridiplantae</taxon>
        <taxon>Streptophyta</taxon>
        <taxon>Embryophyta</taxon>
        <taxon>Tracheophyta</taxon>
        <taxon>Spermatophyta</taxon>
        <taxon>Magnoliopsida</taxon>
        <taxon>eudicotyledons</taxon>
        <taxon>Gunneridae</taxon>
        <taxon>Pentapetalae</taxon>
        <taxon>asterids</taxon>
        <taxon>campanulids</taxon>
        <taxon>Asterales</taxon>
        <taxon>Asteraceae</taxon>
        <taxon>Asteroideae</taxon>
        <taxon>Heliantheae alliance</taxon>
        <taxon>Heliantheae</taxon>
        <taxon>Helianthus</taxon>
    </lineage>
</organism>
<dbReference type="Proteomes" id="UP000215914">
    <property type="component" value="Chromosome 17"/>
</dbReference>
<dbReference type="Pfam" id="PF01535">
    <property type="entry name" value="PPR"/>
    <property type="match status" value="3"/>
</dbReference>
<feature type="repeat" description="PPR" evidence="3">
    <location>
        <begin position="283"/>
        <end position="317"/>
    </location>
</feature>
<reference evidence="5" key="2">
    <citation type="submission" date="2017-02" db="EMBL/GenBank/DDBJ databases">
        <title>Sunflower complete genome.</title>
        <authorList>
            <person name="Langlade N."/>
            <person name="Munos S."/>
        </authorList>
    </citation>
    <scope>NUCLEOTIDE SEQUENCE [LARGE SCALE GENOMIC DNA]</scope>
    <source>
        <tissue evidence="5">Leaves</tissue>
    </source>
</reference>
<name>A0A251RRZ2_HELAN</name>
<keyword evidence="2" id="KW-0677">Repeat</keyword>
<evidence type="ECO:0000313" key="4">
    <source>
        <dbReference type="EMBL" id="KAF5798125.1"/>
    </source>
</evidence>
<reference evidence="4 6" key="1">
    <citation type="journal article" date="2017" name="Nature">
        <title>The sunflower genome provides insights into oil metabolism, flowering and Asterid evolution.</title>
        <authorList>
            <person name="Badouin H."/>
            <person name="Gouzy J."/>
            <person name="Grassa C.J."/>
            <person name="Murat F."/>
            <person name="Staton S.E."/>
            <person name="Cottret L."/>
            <person name="Lelandais-Briere C."/>
            <person name="Owens G.L."/>
            <person name="Carrere S."/>
            <person name="Mayjonade B."/>
            <person name="Legrand L."/>
            <person name="Gill N."/>
            <person name="Kane N.C."/>
            <person name="Bowers J.E."/>
            <person name="Hubner S."/>
            <person name="Bellec A."/>
            <person name="Berard A."/>
            <person name="Berges H."/>
            <person name="Blanchet N."/>
            <person name="Boniface M.C."/>
            <person name="Brunel D."/>
            <person name="Catrice O."/>
            <person name="Chaidir N."/>
            <person name="Claudel C."/>
            <person name="Donnadieu C."/>
            <person name="Faraut T."/>
            <person name="Fievet G."/>
            <person name="Helmstetter N."/>
            <person name="King M."/>
            <person name="Knapp S.J."/>
            <person name="Lai Z."/>
            <person name="Le Paslier M.C."/>
            <person name="Lippi Y."/>
            <person name="Lorenzon L."/>
            <person name="Mandel J.R."/>
            <person name="Marage G."/>
            <person name="Marchand G."/>
            <person name="Marquand E."/>
            <person name="Bret-Mestries E."/>
            <person name="Morien E."/>
            <person name="Nambeesan S."/>
            <person name="Nguyen T."/>
            <person name="Pegot-Espagnet P."/>
            <person name="Pouilly N."/>
            <person name="Raftis F."/>
            <person name="Sallet E."/>
            <person name="Schiex T."/>
            <person name="Thomas J."/>
            <person name="Vandecasteele C."/>
            <person name="Vares D."/>
            <person name="Vear F."/>
            <person name="Vautrin S."/>
            <person name="Crespi M."/>
            <person name="Mangin B."/>
            <person name="Burke J.M."/>
            <person name="Salse J."/>
            <person name="Munos S."/>
            <person name="Vincourt P."/>
            <person name="Rieseberg L.H."/>
            <person name="Langlade N.B."/>
        </authorList>
    </citation>
    <scope>NUCLEOTIDE SEQUENCE [LARGE SCALE GENOMIC DNA]</scope>
    <source>
        <strain evidence="6">cv. SF193</strain>
        <tissue evidence="4">Leaves</tissue>
    </source>
</reference>
<gene>
    <name evidence="5" type="ORF">HannXRQ_Chr17g0559001</name>
    <name evidence="4" type="ORF">HanXRQr2_Chr07g0289141</name>
</gene>
<dbReference type="SUPFAM" id="SSF48452">
    <property type="entry name" value="TPR-like"/>
    <property type="match status" value="1"/>
</dbReference>
<evidence type="ECO:0000313" key="6">
    <source>
        <dbReference type="Proteomes" id="UP000215914"/>
    </source>
</evidence>
<feature type="repeat" description="PPR" evidence="3">
    <location>
        <begin position="248"/>
        <end position="282"/>
    </location>
</feature>
<dbReference type="AlphaFoldDB" id="A0A251RRZ2"/>
<proteinExistence type="inferred from homology"/>
<evidence type="ECO:0000256" key="2">
    <source>
        <dbReference type="ARBA" id="ARBA00022737"/>
    </source>
</evidence>
<dbReference type="Pfam" id="PF13041">
    <property type="entry name" value="PPR_2"/>
    <property type="match status" value="1"/>
</dbReference>
<evidence type="ECO:0000313" key="5">
    <source>
        <dbReference type="EMBL" id="OTF87185.1"/>
    </source>
</evidence>
<dbReference type="PROSITE" id="PS51375">
    <property type="entry name" value="PPR"/>
    <property type="match status" value="4"/>
</dbReference>
<evidence type="ECO:0000256" key="3">
    <source>
        <dbReference type="PROSITE-ProRule" id="PRU00708"/>
    </source>
</evidence>
<dbReference type="Gene3D" id="1.25.40.10">
    <property type="entry name" value="Tetratricopeptide repeat domain"/>
    <property type="match status" value="2"/>
</dbReference>
<accession>A0A251RRZ2</accession>
<evidence type="ECO:0000256" key="1">
    <source>
        <dbReference type="ARBA" id="ARBA00007626"/>
    </source>
</evidence>
<dbReference type="PANTHER" id="PTHR47936:SF3">
    <property type="entry name" value="PENTACOTRIPEPTIDE-REPEAT REGION OF PRORP DOMAIN-CONTAINING PROTEIN"/>
    <property type="match status" value="1"/>
</dbReference>
<dbReference type="NCBIfam" id="TIGR00756">
    <property type="entry name" value="PPR"/>
    <property type="match status" value="4"/>
</dbReference>
<feature type="repeat" description="PPR" evidence="3">
    <location>
        <begin position="213"/>
        <end position="247"/>
    </location>
</feature>
<feature type="repeat" description="PPR" evidence="3">
    <location>
        <begin position="353"/>
        <end position="387"/>
    </location>
</feature>
<dbReference type="EMBL" id="CM007906">
    <property type="protein sequence ID" value="OTF87185.1"/>
    <property type="molecule type" value="Genomic_DNA"/>
</dbReference>
<dbReference type="Gramene" id="mRNA:HanXRQr2_Chr07g0289141">
    <property type="protein sequence ID" value="CDS:HanXRQr2_Chr07g0289141.1"/>
    <property type="gene ID" value="HanXRQr2_Chr07g0289141"/>
</dbReference>
<dbReference type="InParanoid" id="A0A251RRZ2"/>
<keyword evidence="6" id="KW-1185">Reference proteome</keyword>
<protein>
    <submittedName>
        <fullName evidence="5">Putative tetratricopeptide-like helical domain-containing protein</fullName>
    </submittedName>
    <submittedName>
        <fullName evidence="4">Tetratricopeptide-like helical domain superfamily</fullName>
    </submittedName>
</protein>
<comment type="similarity">
    <text evidence="1">Belongs to the PPR family. P subfamily.</text>
</comment>
<dbReference type="EMBL" id="MNCJ02000322">
    <property type="protein sequence ID" value="KAF5798125.1"/>
    <property type="molecule type" value="Genomic_DNA"/>
</dbReference>
<dbReference type="PANTHER" id="PTHR47936">
    <property type="entry name" value="PPR_LONG DOMAIN-CONTAINING PROTEIN"/>
    <property type="match status" value="1"/>
</dbReference>
<dbReference type="OMA" id="IDNCGWL"/>